<dbReference type="Gene3D" id="2.60.40.1120">
    <property type="entry name" value="Carboxypeptidase-like, regulatory domain"/>
    <property type="match status" value="1"/>
</dbReference>
<dbReference type="SUPFAM" id="SSF56935">
    <property type="entry name" value="Porins"/>
    <property type="match status" value="1"/>
</dbReference>
<dbReference type="Pfam" id="PF00593">
    <property type="entry name" value="TonB_dep_Rec_b-barrel"/>
    <property type="match status" value="1"/>
</dbReference>
<accession>A0ABT8WZI6</accession>
<dbReference type="Gene3D" id="2.40.170.20">
    <property type="entry name" value="TonB-dependent receptor, beta-barrel domain"/>
    <property type="match status" value="1"/>
</dbReference>
<keyword evidence="7 8" id="KW-0998">Cell outer membrane</keyword>
<dbReference type="Pfam" id="PF07715">
    <property type="entry name" value="Plug"/>
    <property type="match status" value="1"/>
</dbReference>
<keyword evidence="4 8" id="KW-0812">Transmembrane</keyword>
<evidence type="ECO:0000256" key="8">
    <source>
        <dbReference type="PROSITE-ProRule" id="PRU01360"/>
    </source>
</evidence>
<keyword evidence="10" id="KW-0732">Signal</keyword>
<evidence type="ECO:0000256" key="5">
    <source>
        <dbReference type="ARBA" id="ARBA00023077"/>
    </source>
</evidence>
<comment type="similarity">
    <text evidence="8 9">Belongs to the TonB-dependent receptor family.</text>
</comment>
<evidence type="ECO:0000256" key="2">
    <source>
        <dbReference type="ARBA" id="ARBA00022448"/>
    </source>
</evidence>
<dbReference type="InterPro" id="IPR039426">
    <property type="entry name" value="TonB-dep_rcpt-like"/>
</dbReference>
<keyword evidence="14" id="KW-1185">Reference proteome</keyword>
<dbReference type="InterPro" id="IPR000531">
    <property type="entry name" value="Beta-barrel_TonB"/>
</dbReference>
<comment type="subcellular location">
    <subcellularLocation>
        <location evidence="1 8">Cell outer membrane</location>
        <topology evidence="1 8">Multi-pass membrane protein</topology>
    </subcellularLocation>
</comment>
<dbReference type="Proteomes" id="UP001176891">
    <property type="component" value="Unassembled WGS sequence"/>
</dbReference>
<name>A0ABT8WZI6_9FLAO</name>
<dbReference type="InterPro" id="IPR012910">
    <property type="entry name" value="Plug_dom"/>
</dbReference>
<feature type="domain" description="TonB-dependent receptor plug" evidence="12">
    <location>
        <begin position="144"/>
        <end position="250"/>
    </location>
</feature>
<gene>
    <name evidence="13" type="ORF">Q4Q39_06660</name>
</gene>
<dbReference type="InterPro" id="IPR037066">
    <property type="entry name" value="Plug_dom_sf"/>
</dbReference>
<reference evidence="13" key="1">
    <citation type="submission" date="2023-07" db="EMBL/GenBank/DDBJ databases">
        <title>Two novel species in the genus Flavivirga.</title>
        <authorList>
            <person name="Kwon K."/>
        </authorList>
    </citation>
    <scope>NUCLEOTIDE SEQUENCE</scope>
    <source>
        <strain evidence="13">KACC 14157</strain>
    </source>
</reference>
<evidence type="ECO:0000256" key="4">
    <source>
        <dbReference type="ARBA" id="ARBA00022692"/>
    </source>
</evidence>
<evidence type="ECO:0000256" key="3">
    <source>
        <dbReference type="ARBA" id="ARBA00022452"/>
    </source>
</evidence>
<dbReference type="SUPFAM" id="SSF49464">
    <property type="entry name" value="Carboxypeptidase regulatory domain-like"/>
    <property type="match status" value="1"/>
</dbReference>
<feature type="signal peptide" evidence="10">
    <location>
        <begin position="1"/>
        <end position="32"/>
    </location>
</feature>
<dbReference type="InterPro" id="IPR008969">
    <property type="entry name" value="CarboxyPept-like_regulatory"/>
</dbReference>
<evidence type="ECO:0000256" key="10">
    <source>
        <dbReference type="SAM" id="SignalP"/>
    </source>
</evidence>
<evidence type="ECO:0000256" key="6">
    <source>
        <dbReference type="ARBA" id="ARBA00023136"/>
    </source>
</evidence>
<organism evidence="13 14">
    <name type="scientific">Flavivirga amylovorans</name>
    <dbReference type="NCBI Taxonomy" id="870486"/>
    <lineage>
        <taxon>Bacteria</taxon>
        <taxon>Pseudomonadati</taxon>
        <taxon>Bacteroidota</taxon>
        <taxon>Flavobacteriia</taxon>
        <taxon>Flavobacteriales</taxon>
        <taxon>Flavobacteriaceae</taxon>
        <taxon>Flavivirga</taxon>
    </lineage>
</organism>
<proteinExistence type="inferred from homology"/>
<keyword evidence="5 9" id="KW-0798">TonB box</keyword>
<evidence type="ECO:0000313" key="14">
    <source>
        <dbReference type="Proteomes" id="UP001176891"/>
    </source>
</evidence>
<evidence type="ECO:0000259" key="11">
    <source>
        <dbReference type="Pfam" id="PF00593"/>
    </source>
</evidence>
<keyword evidence="2 8" id="KW-0813">Transport</keyword>
<keyword evidence="13" id="KW-0675">Receptor</keyword>
<dbReference type="InterPro" id="IPR023996">
    <property type="entry name" value="TonB-dep_OMP_SusC/RagA"/>
</dbReference>
<protein>
    <submittedName>
        <fullName evidence="13">TonB-dependent receptor</fullName>
    </submittedName>
</protein>
<evidence type="ECO:0000256" key="1">
    <source>
        <dbReference type="ARBA" id="ARBA00004571"/>
    </source>
</evidence>
<evidence type="ECO:0000313" key="13">
    <source>
        <dbReference type="EMBL" id="MDO5987088.1"/>
    </source>
</evidence>
<dbReference type="RefSeq" id="WP_303281633.1">
    <property type="nucleotide sequence ID" value="NZ_BAABCZ010000005.1"/>
</dbReference>
<evidence type="ECO:0000256" key="7">
    <source>
        <dbReference type="ARBA" id="ARBA00023237"/>
    </source>
</evidence>
<dbReference type="InterPro" id="IPR036942">
    <property type="entry name" value="Beta-barrel_TonB_sf"/>
</dbReference>
<comment type="caution">
    <text evidence="13">The sequence shown here is derived from an EMBL/GenBank/DDBJ whole genome shotgun (WGS) entry which is preliminary data.</text>
</comment>
<evidence type="ECO:0000256" key="9">
    <source>
        <dbReference type="RuleBase" id="RU003357"/>
    </source>
</evidence>
<sequence>MKKDYKYYHYGNQTKMTCFLILCFSIFINANASVVINNDALNNKNTTQVQEIIIGVVTDANGQPLPGASIIEKGTKNGTQTDFDGKFSIQTFGENAVLVISFIGFTKKEVPVTKQTTNLTISLEEDTAQLDEVVVIGYGSARKGDLTGAVASISAREIEDLPDPNLLNQIQGRVAGLTITNSNFTPGDSPSILIRGKNSITAGNEPLIILDGIPYSGSISTINPNDIETFNVLKDASSTAIYGSRGSNGVIIITTKAGKTGRPKVTYNASVGFNSIIQKLDLLNAEQYVAFRDFNGTLQPSEQANLASGNITDWQDLVTRTAIQQEHSLGVSGGTEDFSYYLGLGNLDQEGIVLGQEFRRTSFRFNGTYTITDWLKIGTTNQITEEDFGDQGDVNLRNTIRISPLGTPFNSDGSQTFYPITEDEFFANPLDPLLTQDTRVRRQFVNNAFVEIKAPFVEGLSYKLNYGRSELRDDRDRFEPTTSEAGANIGGGRARRRNRNIINSTTENILNYDRQFGDHHLGLTALYSFQRITLEESNMEGRGFVNDQLGVNGIGSGEIVTVSTPYERETLISQMGRLNYDYKGKYYLTATVRRDGSSNFGDNNKFGVFPSVALGWTITKEDFAQDIDWLNFLKLRVSYGENGNQDISPYSDLTQISNRYLDAYDNNRELFLNYLSNNEQATGFAPAVLGNPELAWEATKTFNFGLDYSLLDGKVSGNIEYYSSTSDGLLLNRQLNATQGFSSILQNIGEVENKGLEINVNVKPIQTENFNWDIGFNFFTNKNKIVKLADEFTDDIANGWFIGEDIDSNFNFVGDGVLGTQAEIDASATPDAALGDRAFKDIDNNGFIDDKDRAIQGSRTPDFTLGINNNLAYKNVTLSFLIYTVQGVTEANGVLDPRSYLNDRANYANLDYWSPDNTDATSPRPDFEARNSEYFQDKSFIRLKNITLGYKFNQDLIDKIGLSGLNLYVTGNNLWTQTDWSGFDPESTGTSRTAANGDANPSFKTVVFGLNLSF</sequence>
<dbReference type="PROSITE" id="PS52016">
    <property type="entry name" value="TONB_DEPENDENT_REC_3"/>
    <property type="match status" value="1"/>
</dbReference>
<dbReference type="NCBIfam" id="TIGR04056">
    <property type="entry name" value="OMP_RagA_SusC"/>
    <property type="match status" value="1"/>
</dbReference>
<dbReference type="Gene3D" id="2.170.130.10">
    <property type="entry name" value="TonB-dependent receptor, plug domain"/>
    <property type="match status" value="1"/>
</dbReference>
<dbReference type="Pfam" id="PF13715">
    <property type="entry name" value="CarbopepD_reg_2"/>
    <property type="match status" value="1"/>
</dbReference>
<feature type="chain" id="PRO_5047413885" evidence="10">
    <location>
        <begin position="33"/>
        <end position="1014"/>
    </location>
</feature>
<evidence type="ECO:0000259" key="12">
    <source>
        <dbReference type="Pfam" id="PF07715"/>
    </source>
</evidence>
<keyword evidence="6 8" id="KW-0472">Membrane</keyword>
<dbReference type="InterPro" id="IPR023997">
    <property type="entry name" value="TonB-dep_OMP_SusC/RagA_CS"/>
</dbReference>
<dbReference type="NCBIfam" id="TIGR04057">
    <property type="entry name" value="SusC_RagA_signa"/>
    <property type="match status" value="1"/>
</dbReference>
<feature type="domain" description="TonB-dependent receptor-like beta-barrel" evidence="11">
    <location>
        <begin position="401"/>
        <end position="974"/>
    </location>
</feature>
<dbReference type="EMBL" id="JAUOEM010000002">
    <property type="protein sequence ID" value="MDO5987088.1"/>
    <property type="molecule type" value="Genomic_DNA"/>
</dbReference>
<keyword evidence="3 8" id="KW-1134">Transmembrane beta strand</keyword>